<evidence type="ECO:0000256" key="18">
    <source>
        <dbReference type="ARBA" id="ARBA00029335"/>
    </source>
</evidence>
<dbReference type="InterPro" id="IPR033904">
    <property type="entry name" value="Trans_IPPS_HH"/>
</dbReference>
<evidence type="ECO:0000256" key="1">
    <source>
        <dbReference type="ARBA" id="ARBA00001805"/>
    </source>
</evidence>
<feature type="transmembrane region" description="Helical" evidence="19">
    <location>
        <begin position="35"/>
        <end position="52"/>
    </location>
</feature>
<comment type="pathway">
    <text evidence="4">Carotenoid biosynthesis; phytoene biosynthesis; all-trans-phytoene from geranylgeranyl diphosphate: step 1/1.</text>
</comment>
<dbReference type="EC" id="2.5.1.32" evidence="8"/>
<evidence type="ECO:0000256" key="4">
    <source>
        <dbReference type="ARBA" id="ARBA00005172"/>
    </source>
</evidence>
<evidence type="ECO:0000256" key="2">
    <source>
        <dbReference type="ARBA" id="ARBA00004141"/>
    </source>
</evidence>
<evidence type="ECO:0000259" key="20">
    <source>
        <dbReference type="Pfam" id="PF18916"/>
    </source>
</evidence>
<comment type="pathway">
    <text evidence="3">Carotenoid biosynthesis; beta-carotene biosynthesis.</text>
</comment>
<dbReference type="EMBL" id="MU864992">
    <property type="protein sequence ID" value="KAK4461376.1"/>
    <property type="molecule type" value="Genomic_DNA"/>
</dbReference>
<reference evidence="21" key="1">
    <citation type="journal article" date="2023" name="Mol. Phylogenet. Evol.">
        <title>Genome-scale phylogeny and comparative genomics of the fungal order Sordariales.</title>
        <authorList>
            <person name="Hensen N."/>
            <person name="Bonometti L."/>
            <person name="Westerberg I."/>
            <person name="Brannstrom I.O."/>
            <person name="Guillou S."/>
            <person name="Cros-Aarteil S."/>
            <person name="Calhoun S."/>
            <person name="Haridas S."/>
            <person name="Kuo A."/>
            <person name="Mondo S."/>
            <person name="Pangilinan J."/>
            <person name="Riley R."/>
            <person name="LaButti K."/>
            <person name="Andreopoulos B."/>
            <person name="Lipzen A."/>
            <person name="Chen C."/>
            <person name="Yan M."/>
            <person name="Daum C."/>
            <person name="Ng V."/>
            <person name="Clum A."/>
            <person name="Steindorff A."/>
            <person name="Ohm R.A."/>
            <person name="Martin F."/>
            <person name="Silar P."/>
            <person name="Natvig D.O."/>
            <person name="Lalanne C."/>
            <person name="Gautier V."/>
            <person name="Ament-Velasquez S.L."/>
            <person name="Kruys A."/>
            <person name="Hutchinson M.I."/>
            <person name="Powell A.J."/>
            <person name="Barry K."/>
            <person name="Miller A.N."/>
            <person name="Grigoriev I.V."/>
            <person name="Debuchy R."/>
            <person name="Gladieux P."/>
            <person name="Hiltunen Thoren M."/>
            <person name="Johannesson H."/>
        </authorList>
    </citation>
    <scope>NUCLEOTIDE SEQUENCE</scope>
    <source>
        <strain evidence="21">PSN324</strain>
    </source>
</reference>
<dbReference type="EC" id="5.5.1.19" evidence="7"/>
<evidence type="ECO:0000256" key="8">
    <source>
        <dbReference type="ARBA" id="ARBA00012396"/>
    </source>
</evidence>
<comment type="caution">
    <text evidence="21">The sequence shown here is derived from an EMBL/GenBank/DDBJ whole genome shotgun (WGS) entry which is preliminary data.</text>
</comment>
<keyword evidence="12" id="KW-0125">Carotenoid biosynthesis</keyword>
<evidence type="ECO:0000256" key="6">
    <source>
        <dbReference type="ARBA" id="ARBA00008406"/>
    </source>
</evidence>
<organism evidence="21 22">
    <name type="scientific">Cladorrhinum samala</name>
    <dbReference type="NCBI Taxonomy" id="585594"/>
    <lineage>
        <taxon>Eukaryota</taxon>
        <taxon>Fungi</taxon>
        <taxon>Dikarya</taxon>
        <taxon>Ascomycota</taxon>
        <taxon>Pezizomycotina</taxon>
        <taxon>Sordariomycetes</taxon>
        <taxon>Sordariomycetidae</taxon>
        <taxon>Sordariales</taxon>
        <taxon>Podosporaceae</taxon>
        <taxon>Cladorrhinum</taxon>
    </lineage>
</organism>
<evidence type="ECO:0000256" key="7">
    <source>
        <dbReference type="ARBA" id="ARBA00012242"/>
    </source>
</evidence>
<dbReference type="SUPFAM" id="SSF48576">
    <property type="entry name" value="Terpenoid synthases"/>
    <property type="match status" value="1"/>
</dbReference>
<dbReference type="GO" id="GO:0016020">
    <property type="term" value="C:membrane"/>
    <property type="evidence" value="ECO:0007669"/>
    <property type="project" value="UniProtKB-SubCell"/>
</dbReference>
<dbReference type="Gene3D" id="1.10.600.10">
    <property type="entry name" value="Farnesyl Diphosphate Synthase"/>
    <property type="match status" value="1"/>
</dbReference>
<keyword evidence="14 19" id="KW-0472">Membrane</keyword>
<keyword evidence="11 19" id="KW-0812">Transmembrane</keyword>
<dbReference type="InterPro" id="IPR017825">
    <property type="entry name" value="Lycopene_cyclase_dom"/>
</dbReference>
<evidence type="ECO:0000256" key="12">
    <source>
        <dbReference type="ARBA" id="ARBA00022746"/>
    </source>
</evidence>
<evidence type="ECO:0000256" key="17">
    <source>
        <dbReference type="ARBA" id="ARBA00029313"/>
    </source>
</evidence>
<comment type="similarity">
    <text evidence="6">In the C-terminal section; belongs to the phytoene/squalene synthase family.</text>
</comment>
<dbReference type="NCBIfam" id="TIGR03462">
    <property type="entry name" value="CarR_dom_SF"/>
    <property type="match status" value="2"/>
</dbReference>
<dbReference type="GO" id="GO:0051996">
    <property type="term" value="F:squalene synthase [NAD(P)H] activity"/>
    <property type="evidence" value="ECO:0007669"/>
    <property type="project" value="InterPro"/>
</dbReference>
<feature type="domain" description="Lycopene cyclase" evidence="20">
    <location>
        <begin position="14"/>
        <end position="96"/>
    </location>
</feature>
<dbReference type="GO" id="GO:0045436">
    <property type="term" value="F:lycopene beta cyclase activity"/>
    <property type="evidence" value="ECO:0007669"/>
    <property type="project" value="UniProtKB-ARBA"/>
</dbReference>
<dbReference type="InterPro" id="IPR044843">
    <property type="entry name" value="Trans_IPPS_bact-type"/>
</dbReference>
<feature type="transmembrane region" description="Helical" evidence="19">
    <location>
        <begin position="172"/>
        <end position="193"/>
    </location>
</feature>
<dbReference type="InterPro" id="IPR019845">
    <property type="entry name" value="Squalene/phytoene_synthase_CS"/>
</dbReference>
<evidence type="ECO:0000256" key="11">
    <source>
        <dbReference type="ARBA" id="ARBA00022692"/>
    </source>
</evidence>
<dbReference type="PANTHER" id="PTHR31480">
    <property type="entry name" value="BIFUNCTIONAL LYCOPENE CYCLASE/PHYTOENE SYNTHASE"/>
    <property type="match status" value="1"/>
</dbReference>
<dbReference type="Pfam" id="PF00494">
    <property type="entry name" value="SQS_PSY"/>
    <property type="match status" value="1"/>
</dbReference>
<protein>
    <recommendedName>
        <fullName evidence="9">Bifunctional lycopene cyclase/phytoene synthase</fullName>
        <ecNumber evidence="8">2.5.1.32</ecNumber>
        <ecNumber evidence="7">5.5.1.19</ecNumber>
    </recommendedName>
</protein>
<keyword evidence="16" id="KW-0511">Multifunctional enzyme</keyword>
<feature type="transmembrane region" description="Helical" evidence="19">
    <location>
        <begin position="225"/>
        <end position="252"/>
    </location>
</feature>
<keyword evidence="13 19" id="KW-1133">Transmembrane helix</keyword>
<evidence type="ECO:0000256" key="19">
    <source>
        <dbReference type="SAM" id="Phobius"/>
    </source>
</evidence>
<dbReference type="SFLD" id="SFLDG01018">
    <property type="entry name" value="Squalene/Phytoene_Synthase_Lik"/>
    <property type="match status" value="1"/>
</dbReference>
<evidence type="ECO:0000313" key="21">
    <source>
        <dbReference type="EMBL" id="KAK4461376.1"/>
    </source>
</evidence>
<comment type="catalytic activity">
    <reaction evidence="1">
        <text>2 (2E,6E,10E)-geranylgeranyl diphosphate = 15-cis-phytoene + 2 diphosphate</text>
        <dbReference type="Rhea" id="RHEA:34475"/>
        <dbReference type="ChEBI" id="CHEBI:27787"/>
        <dbReference type="ChEBI" id="CHEBI:33019"/>
        <dbReference type="ChEBI" id="CHEBI:58756"/>
        <dbReference type="EC" id="2.5.1.32"/>
    </reaction>
</comment>
<dbReference type="InterPro" id="IPR008949">
    <property type="entry name" value="Isoprenoid_synthase_dom_sf"/>
</dbReference>
<keyword evidence="15" id="KW-0413">Isomerase</keyword>
<reference evidence="21" key="2">
    <citation type="submission" date="2023-06" db="EMBL/GenBank/DDBJ databases">
        <authorList>
            <consortium name="Lawrence Berkeley National Laboratory"/>
            <person name="Mondo S.J."/>
            <person name="Hensen N."/>
            <person name="Bonometti L."/>
            <person name="Westerberg I."/>
            <person name="Brannstrom I.O."/>
            <person name="Guillou S."/>
            <person name="Cros-Aarteil S."/>
            <person name="Calhoun S."/>
            <person name="Haridas S."/>
            <person name="Kuo A."/>
            <person name="Pangilinan J."/>
            <person name="Riley R."/>
            <person name="Labutti K."/>
            <person name="Andreopoulos B."/>
            <person name="Lipzen A."/>
            <person name="Chen C."/>
            <person name="Yanf M."/>
            <person name="Daum C."/>
            <person name="Ng V."/>
            <person name="Clum A."/>
            <person name="Steindorff A."/>
            <person name="Ohm R."/>
            <person name="Martin F."/>
            <person name="Silar P."/>
            <person name="Natvig D."/>
            <person name="Lalanne C."/>
            <person name="Gautier V."/>
            <person name="Ament-Velasquez S.L."/>
            <person name="Kruys A."/>
            <person name="Hutchinson M.I."/>
            <person name="Powell A.J."/>
            <person name="Barry K."/>
            <person name="Miller A.N."/>
            <person name="Grigoriev I.V."/>
            <person name="Debuchy R."/>
            <person name="Gladieux P."/>
            <person name="Thoren M.H."/>
            <person name="Johannesson H."/>
        </authorList>
    </citation>
    <scope>NUCLEOTIDE SEQUENCE</scope>
    <source>
        <strain evidence="21">PSN324</strain>
    </source>
</reference>
<evidence type="ECO:0000256" key="10">
    <source>
        <dbReference type="ARBA" id="ARBA00022679"/>
    </source>
</evidence>
<feature type="transmembrane region" description="Helical" evidence="19">
    <location>
        <begin position="147"/>
        <end position="165"/>
    </location>
</feature>
<evidence type="ECO:0000256" key="15">
    <source>
        <dbReference type="ARBA" id="ARBA00023235"/>
    </source>
</evidence>
<dbReference type="SFLD" id="SFLDG01212">
    <property type="entry name" value="Phytoene_synthase_like"/>
    <property type="match status" value="1"/>
</dbReference>
<dbReference type="PROSITE" id="PS01045">
    <property type="entry name" value="SQUALEN_PHYTOEN_SYN_2"/>
    <property type="match status" value="1"/>
</dbReference>
<dbReference type="GO" id="GO:0016117">
    <property type="term" value="P:carotenoid biosynthetic process"/>
    <property type="evidence" value="ECO:0007669"/>
    <property type="project" value="UniProtKB-KW"/>
</dbReference>
<dbReference type="CDD" id="cd00683">
    <property type="entry name" value="Trans_IPPS_HH"/>
    <property type="match status" value="1"/>
</dbReference>
<comment type="similarity">
    <text evidence="5">In the N-terminal section; belongs to the lycopene beta-cyclase family.</text>
</comment>
<dbReference type="Pfam" id="PF18916">
    <property type="entry name" value="Lycopene_cyc"/>
    <property type="match status" value="1"/>
</dbReference>
<comment type="subcellular location">
    <subcellularLocation>
        <location evidence="2">Membrane</location>
        <topology evidence="2">Multi-pass membrane protein</topology>
    </subcellularLocation>
</comment>
<keyword evidence="22" id="KW-1185">Reference proteome</keyword>
<evidence type="ECO:0000256" key="5">
    <source>
        <dbReference type="ARBA" id="ARBA00008247"/>
    </source>
</evidence>
<evidence type="ECO:0000313" key="22">
    <source>
        <dbReference type="Proteomes" id="UP001321749"/>
    </source>
</evidence>
<evidence type="ECO:0000256" key="14">
    <source>
        <dbReference type="ARBA" id="ARBA00023136"/>
    </source>
</evidence>
<sequence>MKMAYDYALVHLKFTIPLALLLTGIAYPILHRIHFLQIASLIVLSFTATLPWDSYLVKQKVWTYPPDAIIGPRLWRVPIEELFFFVIQTYITSLFYILLSKPLFHPLYLKNQRNTPAWISRGKLLGQGILIALTLYGAHLIRAGGTGTYLGLILAWALPFALITFTAAGKFILSLPLTSTVLPILIPTIYLWLVDELALGRGTWSIQSGTKLDVRLFGALEIEEATFFLVTNMLIVFGQAVFDQYLAVIFAFPHLFPTVTRYPTPMMIVQSRLLNTSQYDLERIRGLEDAVLRLKRKSRSFYLANSLFIGRLRIDLILLYSFCRLADDLVDDSKSQAEVHSWTSKLYRYLDVHYKTKAASTITPSQYISEAFPPSARSALTYLPASILPPEPLYELIQGFEMDSQFSFSTSPTSSESFPIQTEADLDRYGQCVAGTVGELCVALIIHHCDPHMPAEKQQLLRSASRRMGVALQYVNIARDIVTDAEMGRVYIPATWLKEAGLTHAELIASPRGPVVEALRKRLLDDAFSMYRAARPSMDQIPSDARGPMVGAVETYMEIGRVLRESDEFVLRKGKATVPKFRRGKTILKALYTS</sequence>
<keyword evidence="10" id="KW-0808">Transferase</keyword>
<evidence type="ECO:0000256" key="13">
    <source>
        <dbReference type="ARBA" id="ARBA00022989"/>
    </source>
</evidence>
<evidence type="ECO:0000256" key="16">
    <source>
        <dbReference type="ARBA" id="ARBA00023268"/>
    </source>
</evidence>
<dbReference type="GO" id="GO:0016872">
    <property type="term" value="F:intramolecular lyase activity"/>
    <property type="evidence" value="ECO:0007669"/>
    <property type="project" value="InterPro"/>
</dbReference>
<name>A0AAV9HQW2_9PEZI</name>
<feature type="transmembrane region" description="Helical" evidence="19">
    <location>
        <begin position="82"/>
        <end position="104"/>
    </location>
</feature>
<gene>
    <name evidence="21" type="ORF">QBC42DRAFT_93813</name>
</gene>
<dbReference type="AlphaFoldDB" id="A0AAV9HQW2"/>
<proteinExistence type="inferred from homology"/>
<evidence type="ECO:0000256" key="3">
    <source>
        <dbReference type="ARBA" id="ARBA00005089"/>
    </source>
</evidence>
<dbReference type="InterPro" id="IPR002060">
    <property type="entry name" value="Squ/phyt_synthse"/>
</dbReference>
<feature type="transmembrane region" description="Helical" evidence="19">
    <location>
        <begin position="124"/>
        <end position="141"/>
    </location>
</feature>
<feature type="transmembrane region" description="Helical" evidence="19">
    <location>
        <begin position="12"/>
        <end position="30"/>
    </location>
</feature>
<accession>A0AAV9HQW2</accession>
<evidence type="ECO:0000256" key="9">
    <source>
        <dbReference type="ARBA" id="ARBA00018909"/>
    </source>
</evidence>
<dbReference type="GO" id="GO:0004311">
    <property type="term" value="F:geranylgeranyl diphosphate synthase activity"/>
    <property type="evidence" value="ECO:0007669"/>
    <property type="project" value="InterPro"/>
</dbReference>
<comment type="catalytic activity">
    <reaction evidence="18">
        <text>all-trans-lycopene = gamma-carotene</text>
        <dbReference type="Rhea" id="RHEA:32219"/>
        <dbReference type="ChEBI" id="CHEBI:15948"/>
        <dbReference type="ChEBI" id="CHEBI:27740"/>
        <dbReference type="EC" id="5.5.1.19"/>
    </reaction>
</comment>
<dbReference type="Proteomes" id="UP001321749">
    <property type="component" value="Unassembled WGS sequence"/>
</dbReference>
<dbReference type="SFLD" id="SFLDS00005">
    <property type="entry name" value="Isoprenoid_Synthase_Type_I"/>
    <property type="match status" value="1"/>
</dbReference>
<comment type="catalytic activity">
    <reaction evidence="17">
        <text>gamma-carotene = all-trans-beta-carotene</text>
        <dbReference type="Rhea" id="RHEA:32239"/>
        <dbReference type="ChEBI" id="CHEBI:17579"/>
        <dbReference type="ChEBI" id="CHEBI:27740"/>
        <dbReference type="EC" id="5.5.1.19"/>
    </reaction>
</comment>